<dbReference type="Proteomes" id="UP000008130">
    <property type="component" value="Chromosome"/>
</dbReference>
<dbReference type="PATRIC" id="fig|991905.3.peg.3736"/>
<organism evidence="3 4">
    <name type="scientific">Polymorphum gilvum (strain LMG 25793 / CGMCC 1.9160 / SL003B-26A1)</name>
    <dbReference type="NCBI Taxonomy" id="991905"/>
    <lineage>
        <taxon>Bacteria</taxon>
        <taxon>Pseudomonadati</taxon>
        <taxon>Pseudomonadota</taxon>
        <taxon>Alphaproteobacteria</taxon>
        <taxon>Rhodobacterales</taxon>
        <taxon>Paracoccaceae</taxon>
        <taxon>Polymorphum</taxon>
    </lineage>
</organism>
<dbReference type="GO" id="GO:0003697">
    <property type="term" value="F:single-stranded DNA binding"/>
    <property type="evidence" value="ECO:0007669"/>
    <property type="project" value="InterPro"/>
</dbReference>
<name>F2J1Y0_POLGS</name>
<feature type="domain" description="Polyvalent protein metallopeptidase" evidence="2">
    <location>
        <begin position="150"/>
        <end position="281"/>
    </location>
</feature>
<dbReference type="InterPro" id="IPR013610">
    <property type="entry name" value="ArdC_N"/>
</dbReference>
<evidence type="ECO:0000313" key="4">
    <source>
        <dbReference type="Proteomes" id="UP000008130"/>
    </source>
</evidence>
<dbReference type="InterPro" id="IPR017113">
    <property type="entry name" value="Antirestriction_ArdC"/>
</dbReference>
<dbReference type="RefSeq" id="WP_013654350.1">
    <property type="nucleotide sequence ID" value="NC_015259.1"/>
</dbReference>
<dbReference type="Pfam" id="PF08401">
    <property type="entry name" value="ArdcN"/>
    <property type="match status" value="1"/>
</dbReference>
<proteinExistence type="predicted"/>
<keyword evidence="4" id="KW-1185">Reference proteome</keyword>
<evidence type="ECO:0000259" key="1">
    <source>
        <dbReference type="Pfam" id="PF08401"/>
    </source>
</evidence>
<dbReference type="AlphaFoldDB" id="F2J1Y0"/>
<evidence type="ECO:0000259" key="2">
    <source>
        <dbReference type="Pfam" id="PF18818"/>
    </source>
</evidence>
<sequence>MNTKSNERFDVYQAITDQIITAIEAGTGPVEMPWHRSGAGVTRPMNVESGKAYRGINTVALWAAAINGGYGNGLWGTYRQWQERGAQVRKGEKSSLIVFYKEFEVEDEDTEDGKGRRFMAKTSRVFNVGQVDGYTIPEIDQTADLIDPIEAADRFIRGTGAIIREGGDRAFYRPATDTIAMPDRFRFTGTKTSTATEGFYSVLLHELAHWSGSKHRLDRQFGERFGDDAYAMEEMVAEISAANLCADLGIAADPRPDHAAYIDHWLRIMKGDRKAIFAAASAASKACDYLASLQGEERAAA</sequence>
<dbReference type="STRING" id="991905.SL003B_3619"/>
<protein>
    <submittedName>
        <fullName evidence="3">Peptidase M, neutral zinc metallopeptidase, zinc-binding site</fullName>
    </submittedName>
</protein>
<accession>F2J1Y0</accession>
<dbReference type="EMBL" id="CP002568">
    <property type="protein sequence ID" value="ADZ72041.1"/>
    <property type="molecule type" value="Genomic_DNA"/>
</dbReference>
<gene>
    <name evidence="3" type="ordered locus">SL003B_3619</name>
</gene>
<dbReference type="Pfam" id="PF18818">
    <property type="entry name" value="MPTase-PolyVal"/>
    <property type="match status" value="1"/>
</dbReference>
<dbReference type="InterPro" id="IPR041459">
    <property type="entry name" value="MPTase-PolyVal"/>
</dbReference>
<dbReference type="PIRSF" id="PIRSF037112">
    <property type="entry name" value="Antirestriction_ArdC"/>
    <property type="match status" value="1"/>
</dbReference>
<reference evidence="3 4" key="1">
    <citation type="journal article" date="2011" name="J. Bacteriol.">
        <title>Complete genome sequence of Polymorphum gilvum SL003B-26A1T, a crude oil-degrading bacterium from oil-polluted saline soil.</title>
        <authorList>
            <person name="Li S.G."/>
            <person name="Tang Y.Q."/>
            <person name="Nie Y."/>
            <person name="Cai M."/>
            <person name="Wu X.L."/>
        </authorList>
    </citation>
    <scope>NUCLEOTIDE SEQUENCE [LARGE SCALE GENOMIC DNA]</scope>
    <source>
        <strain evidence="4">LMG 25793 / CGMCC 1.9160 / SL003B-26A1</strain>
    </source>
</reference>
<dbReference type="HOGENOM" id="CLU_041111_0_0_5"/>
<dbReference type="eggNOG" id="COG4227">
    <property type="taxonomic scope" value="Bacteria"/>
</dbReference>
<evidence type="ECO:0000313" key="3">
    <source>
        <dbReference type="EMBL" id="ADZ72041.1"/>
    </source>
</evidence>
<dbReference type="OrthoDB" id="9792687at2"/>
<dbReference type="KEGG" id="pgv:SL003B_3619"/>
<feature type="domain" description="N-terminal" evidence="1">
    <location>
        <begin position="10"/>
        <end position="126"/>
    </location>
</feature>